<comment type="caution">
    <text evidence="5">The sequence shown here is derived from an EMBL/GenBank/DDBJ whole genome shotgun (WGS) entry which is preliminary data.</text>
</comment>
<dbReference type="PROSITE" id="PS51118">
    <property type="entry name" value="HTH_HXLR"/>
    <property type="match status" value="1"/>
</dbReference>
<accession>A0A4R5AD71</accession>
<proteinExistence type="predicted"/>
<keyword evidence="2" id="KW-0238">DNA-binding</keyword>
<dbReference type="InterPro" id="IPR011991">
    <property type="entry name" value="ArsR-like_HTH"/>
</dbReference>
<reference evidence="5 6" key="1">
    <citation type="submission" date="2019-03" db="EMBL/GenBank/DDBJ databases">
        <title>Draft genome sequences of novel Actinobacteria.</title>
        <authorList>
            <person name="Sahin N."/>
            <person name="Ay H."/>
            <person name="Saygin H."/>
        </authorList>
    </citation>
    <scope>NUCLEOTIDE SEQUENCE [LARGE SCALE GENOMIC DNA]</scope>
    <source>
        <strain evidence="5 6">DSM 45941</strain>
    </source>
</reference>
<dbReference type="CDD" id="cd00090">
    <property type="entry name" value="HTH_ARSR"/>
    <property type="match status" value="1"/>
</dbReference>
<dbReference type="Pfam" id="PF01638">
    <property type="entry name" value="HxlR"/>
    <property type="match status" value="1"/>
</dbReference>
<dbReference type="PANTHER" id="PTHR33204:SF37">
    <property type="entry name" value="HTH-TYPE TRANSCRIPTIONAL REGULATOR YODB"/>
    <property type="match status" value="1"/>
</dbReference>
<dbReference type="GO" id="GO:0003677">
    <property type="term" value="F:DNA binding"/>
    <property type="evidence" value="ECO:0007669"/>
    <property type="project" value="UniProtKB-KW"/>
</dbReference>
<dbReference type="Gene3D" id="1.10.10.10">
    <property type="entry name" value="Winged helix-like DNA-binding domain superfamily/Winged helix DNA-binding domain"/>
    <property type="match status" value="1"/>
</dbReference>
<name>A0A4R5AD71_9ACTN</name>
<evidence type="ECO:0000259" key="4">
    <source>
        <dbReference type="PROSITE" id="PS51118"/>
    </source>
</evidence>
<evidence type="ECO:0000313" key="6">
    <source>
        <dbReference type="Proteomes" id="UP000295578"/>
    </source>
</evidence>
<dbReference type="SUPFAM" id="SSF46785">
    <property type="entry name" value="Winged helix' DNA-binding domain"/>
    <property type="match status" value="1"/>
</dbReference>
<keyword evidence="6" id="KW-1185">Reference proteome</keyword>
<evidence type="ECO:0000256" key="3">
    <source>
        <dbReference type="ARBA" id="ARBA00023163"/>
    </source>
</evidence>
<sequence>MDENDFIADCQTRLGLDLLSGTWTGVVVWTLRHGPLRPGEMQEKIGGISHKVLTETLRRLERNGLVTRRRYAEAPPRVEYGLTGPGRGLIEPLSALGRWTERYADEVLDAQDRTLSDR</sequence>
<dbReference type="InterPro" id="IPR036388">
    <property type="entry name" value="WH-like_DNA-bd_sf"/>
</dbReference>
<dbReference type="OrthoDB" id="370168at2"/>
<dbReference type="InterPro" id="IPR002577">
    <property type="entry name" value="HTH_HxlR"/>
</dbReference>
<evidence type="ECO:0000313" key="5">
    <source>
        <dbReference type="EMBL" id="TDD69039.1"/>
    </source>
</evidence>
<keyword evidence="3" id="KW-0804">Transcription</keyword>
<gene>
    <name evidence="5" type="ORF">E1293_36270</name>
</gene>
<keyword evidence="1" id="KW-0805">Transcription regulation</keyword>
<protein>
    <submittedName>
        <fullName evidence="5">Transcriptional regulator</fullName>
    </submittedName>
</protein>
<evidence type="ECO:0000256" key="1">
    <source>
        <dbReference type="ARBA" id="ARBA00023015"/>
    </source>
</evidence>
<dbReference type="Proteomes" id="UP000295578">
    <property type="component" value="Unassembled WGS sequence"/>
</dbReference>
<dbReference type="EMBL" id="SMKY01000258">
    <property type="protein sequence ID" value="TDD69039.1"/>
    <property type="molecule type" value="Genomic_DNA"/>
</dbReference>
<feature type="domain" description="HTH hxlR-type" evidence="4">
    <location>
        <begin position="10"/>
        <end position="108"/>
    </location>
</feature>
<evidence type="ECO:0000256" key="2">
    <source>
        <dbReference type="ARBA" id="ARBA00023125"/>
    </source>
</evidence>
<organism evidence="5 6">
    <name type="scientific">Actinomadura darangshiensis</name>
    <dbReference type="NCBI Taxonomy" id="705336"/>
    <lineage>
        <taxon>Bacteria</taxon>
        <taxon>Bacillati</taxon>
        <taxon>Actinomycetota</taxon>
        <taxon>Actinomycetes</taxon>
        <taxon>Streptosporangiales</taxon>
        <taxon>Thermomonosporaceae</taxon>
        <taxon>Actinomadura</taxon>
    </lineage>
</organism>
<dbReference type="InterPro" id="IPR036390">
    <property type="entry name" value="WH_DNA-bd_sf"/>
</dbReference>
<dbReference type="PANTHER" id="PTHR33204">
    <property type="entry name" value="TRANSCRIPTIONAL REGULATOR, MARR FAMILY"/>
    <property type="match status" value="1"/>
</dbReference>
<dbReference type="AlphaFoldDB" id="A0A4R5AD71"/>